<evidence type="ECO:0000313" key="2">
    <source>
        <dbReference type="EMBL" id="TKR69887.1"/>
    </source>
</evidence>
<dbReference type="AlphaFoldDB" id="A0A4U5MKG4"/>
<comment type="caution">
    <text evidence="2">The sequence shown here is derived from an EMBL/GenBank/DDBJ whole genome shotgun (WGS) entry which is preliminary data.</text>
</comment>
<proteinExistence type="predicted"/>
<feature type="transmembrane region" description="Helical" evidence="1">
    <location>
        <begin position="127"/>
        <end position="149"/>
    </location>
</feature>
<keyword evidence="1" id="KW-0812">Transmembrane</keyword>
<reference evidence="2 3" key="1">
    <citation type="journal article" date="2015" name="Genome Biol.">
        <title>Comparative genomics of Steinernema reveals deeply conserved gene regulatory networks.</title>
        <authorList>
            <person name="Dillman A.R."/>
            <person name="Macchietto M."/>
            <person name="Porter C.F."/>
            <person name="Rogers A."/>
            <person name="Williams B."/>
            <person name="Antoshechkin I."/>
            <person name="Lee M.M."/>
            <person name="Goodwin Z."/>
            <person name="Lu X."/>
            <person name="Lewis E.E."/>
            <person name="Goodrich-Blair H."/>
            <person name="Stock S.P."/>
            <person name="Adams B.J."/>
            <person name="Sternberg P.W."/>
            <person name="Mortazavi A."/>
        </authorList>
    </citation>
    <scope>NUCLEOTIDE SEQUENCE [LARGE SCALE GENOMIC DNA]</scope>
    <source>
        <strain evidence="2 3">ALL</strain>
    </source>
</reference>
<keyword evidence="3" id="KW-1185">Reference proteome</keyword>
<name>A0A4U5MKG4_STECR</name>
<feature type="transmembrane region" description="Helical" evidence="1">
    <location>
        <begin position="170"/>
        <end position="191"/>
    </location>
</feature>
<feature type="transmembrane region" description="Helical" evidence="1">
    <location>
        <begin position="246"/>
        <end position="264"/>
    </location>
</feature>
<keyword evidence="1" id="KW-1133">Transmembrane helix</keyword>
<organism evidence="2 3">
    <name type="scientific">Steinernema carpocapsae</name>
    <name type="common">Entomopathogenic nematode</name>
    <dbReference type="NCBI Taxonomy" id="34508"/>
    <lineage>
        <taxon>Eukaryota</taxon>
        <taxon>Metazoa</taxon>
        <taxon>Ecdysozoa</taxon>
        <taxon>Nematoda</taxon>
        <taxon>Chromadorea</taxon>
        <taxon>Rhabditida</taxon>
        <taxon>Tylenchina</taxon>
        <taxon>Panagrolaimomorpha</taxon>
        <taxon>Strongyloidoidea</taxon>
        <taxon>Steinernematidae</taxon>
        <taxon>Steinernema</taxon>
    </lineage>
</organism>
<reference evidence="2 3" key="2">
    <citation type="journal article" date="2019" name="G3 (Bethesda)">
        <title>Hybrid Assembly of the Genome of the Entomopathogenic Nematode Steinernema carpocapsae Identifies the X-Chromosome.</title>
        <authorList>
            <person name="Serra L."/>
            <person name="Macchietto M."/>
            <person name="Macias-Munoz A."/>
            <person name="McGill C.J."/>
            <person name="Rodriguez I.M."/>
            <person name="Rodriguez B."/>
            <person name="Murad R."/>
            <person name="Mortazavi A."/>
        </authorList>
    </citation>
    <scope>NUCLEOTIDE SEQUENCE [LARGE SCALE GENOMIC DNA]</scope>
    <source>
        <strain evidence="2 3">ALL</strain>
    </source>
</reference>
<evidence type="ECO:0000313" key="3">
    <source>
        <dbReference type="Proteomes" id="UP000298663"/>
    </source>
</evidence>
<dbReference type="Proteomes" id="UP000298663">
    <property type="component" value="Unassembled WGS sequence"/>
</dbReference>
<keyword evidence="1" id="KW-0472">Membrane</keyword>
<sequence>MGPPNGSVCSAFCHPYRAELALLDFITTTRELCITVDCIARGGDFILRQFIGHAHSHGLPAGMEYDNRSDRLLRGLNRPGKKFQSYNLRFFNCVAQIWILNLSQCEEVQNQKNVYDADDPKNPVNKVLPLIFALCLFFAVAPTVGWLFVKNFRYHDDRLRNFLKKCLVMLVLNIISMLIVIMYLSLQISMFNKLDFFWGLRWTVALFNQSDQKSGVELYESMINGTYNEKMYPNQTFNCHVRSHEIINLLLIALFFYLWTMIVYRLRQFVKFFLVFGGYREYRFFCITFTIGSPRNIQQSQWFTSDRRTQTTYDVETSETLKQEDDVEAQEVELRAVRRREPRSIAMRWFLKNPRTKSTSRNVLLMSLTTTWKPECSLICARKLRAWRPATRILSTLRRTKKTRTAFR</sequence>
<protein>
    <submittedName>
        <fullName evidence="2">Uncharacterized protein</fullName>
    </submittedName>
</protein>
<gene>
    <name evidence="2" type="ORF">L596_021979</name>
</gene>
<accession>A0A4U5MKG4</accession>
<dbReference type="EMBL" id="AZBU02000007">
    <property type="protein sequence ID" value="TKR69887.1"/>
    <property type="molecule type" value="Genomic_DNA"/>
</dbReference>
<evidence type="ECO:0000256" key="1">
    <source>
        <dbReference type="SAM" id="Phobius"/>
    </source>
</evidence>